<reference evidence="3 4" key="1">
    <citation type="submission" date="2018-10" db="EMBL/GenBank/DDBJ databases">
        <title>Draft genome sequence of the microsporidian Tubulinosema ratisbonensis.</title>
        <authorList>
            <person name="Polonais V."/>
            <person name="Peyretaillade E."/>
            <person name="Niehus S."/>
            <person name="Wawrzyniak I."/>
            <person name="Franchet A."/>
            <person name="Gaspin C."/>
            <person name="Reichstadt M."/>
            <person name="Belser C."/>
            <person name="Labadie K."/>
            <person name="Delbac F."/>
            <person name="Ferrandon D."/>
        </authorList>
    </citation>
    <scope>NUCLEOTIDE SEQUENCE [LARGE SCALE GENOMIC DNA]</scope>
    <source>
        <strain evidence="3 4">Franzen</strain>
    </source>
</reference>
<dbReference type="EMBL" id="RCSS01000404">
    <property type="protein sequence ID" value="RVD91792.1"/>
    <property type="molecule type" value="Genomic_DNA"/>
</dbReference>
<protein>
    <submittedName>
        <fullName evidence="3">Uncharacterized protein</fullName>
    </submittedName>
</protein>
<evidence type="ECO:0000256" key="1">
    <source>
        <dbReference type="SAM" id="MobiDB-lite"/>
    </source>
</evidence>
<accession>A0A437AKZ6</accession>
<name>A0A437AKZ6_9MICR</name>
<keyword evidence="2" id="KW-0812">Transmembrane</keyword>
<feature type="transmembrane region" description="Helical" evidence="2">
    <location>
        <begin position="20"/>
        <end position="41"/>
    </location>
</feature>
<keyword evidence="4" id="KW-1185">Reference proteome</keyword>
<dbReference type="Proteomes" id="UP000282876">
    <property type="component" value="Unassembled WGS sequence"/>
</dbReference>
<dbReference type="VEuPathDB" id="MicrosporidiaDB:TUBRATIS_17410"/>
<organism evidence="3 4">
    <name type="scientific">Tubulinosema ratisbonensis</name>
    <dbReference type="NCBI Taxonomy" id="291195"/>
    <lineage>
        <taxon>Eukaryota</taxon>
        <taxon>Fungi</taxon>
        <taxon>Fungi incertae sedis</taxon>
        <taxon>Microsporidia</taxon>
        <taxon>Tubulinosematoidea</taxon>
        <taxon>Tubulinosematidae</taxon>
        <taxon>Tubulinosema</taxon>
    </lineage>
</organism>
<dbReference type="AlphaFoldDB" id="A0A437AKZ6"/>
<evidence type="ECO:0000256" key="2">
    <source>
        <dbReference type="SAM" id="Phobius"/>
    </source>
</evidence>
<comment type="caution">
    <text evidence="3">The sequence shown here is derived from an EMBL/GenBank/DDBJ whole genome shotgun (WGS) entry which is preliminary data.</text>
</comment>
<feature type="region of interest" description="Disordered" evidence="1">
    <location>
        <begin position="62"/>
        <end position="83"/>
    </location>
</feature>
<evidence type="ECO:0000313" key="4">
    <source>
        <dbReference type="Proteomes" id="UP000282876"/>
    </source>
</evidence>
<evidence type="ECO:0000313" key="3">
    <source>
        <dbReference type="EMBL" id="RVD91792.1"/>
    </source>
</evidence>
<gene>
    <name evidence="3" type="ORF">TUBRATIS_17410</name>
</gene>
<sequence>MGDQDNSGGNEGGSGMGKKIVKIIIIVIVALALAFLLFYGYKKLFPSEGSSEESAALKTFDTNLSSSSKDTNSSKKKKSDKKDNLKSEFLKQDFQDIPDVNVQA</sequence>
<keyword evidence="2" id="KW-1133">Transmembrane helix</keyword>
<proteinExistence type="predicted"/>
<feature type="compositionally biased region" description="Low complexity" evidence="1">
    <location>
        <begin position="62"/>
        <end position="71"/>
    </location>
</feature>
<keyword evidence="2" id="KW-0472">Membrane</keyword>